<evidence type="ECO:0000313" key="3">
    <source>
        <dbReference type="Proteomes" id="UP001595818"/>
    </source>
</evidence>
<dbReference type="Proteomes" id="UP001595818">
    <property type="component" value="Unassembled WGS sequence"/>
</dbReference>
<accession>A0ABV9T6M2</accession>
<organism evidence="2 3">
    <name type="scientific">Negadavirga shengliensis</name>
    <dbReference type="NCBI Taxonomy" id="1389218"/>
    <lineage>
        <taxon>Bacteria</taxon>
        <taxon>Pseudomonadati</taxon>
        <taxon>Bacteroidota</taxon>
        <taxon>Cytophagia</taxon>
        <taxon>Cytophagales</taxon>
        <taxon>Cyclobacteriaceae</taxon>
        <taxon>Negadavirga</taxon>
    </lineage>
</organism>
<evidence type="ECO:0000256" key="1">
    <source>
        <dbReference type="SAM" id="MobiDB-lite"/>
    </source>
</evidence>
<reference evidence="3" key="1">
    <citation type="journal article" date="2019" name="Int. J. Syst. Evol. Microbiol.">
        <title>The Global Catalogue of Microorganisms (GCM) 10K type strain sequencing project: providing services to taxonomists for standard genome sequencing and annotation.</title>
        <authorList>
            <consortium name="The Broad Institute Genomics Platform"/>
            <consortium name="The Broad Institute Genome Sequencing Center for Infectious Disease"/>
            <person name="Wu L."/>
            <person name="Ma J."/>
        </authorList>
    </citation>
    <scope>NUCLEOTIDE SEQUENCE [LARGE SCALE GENOMIC DNA]</scope>
    <source>
        <strain evidence="3">CGMCC 4.7466</strain>
    </source>
</reference>
<name>A0ABV9T6M2_9BACT</name>
<feature type="region of interest" description="Disordered" evidence="1">
    <location>
        <begin position="34"/>
        <end position="59"/>
    </location>
</feature>
<dbReference type="RefSeq" id="WP_377067661.1">
    <property type="nucleotide sequence ID" value="NZ_JBHSJJ010000015.1"/>
</dbReference>
<keyword evidence="3" id="KW-1185">Reference proteome</keyword>
<comment type="caution">
    <text evidence="2">The sequence shown here is derived from an EMBL/GenBank/DDBJ whole genome shotgun (WGS) entry which is preliminary data.</text>
</comment>
<proteinExistence type="predicted"/>
<sequence length="185" mass="21261">MENILNRHIAVVLYLSMICWVSGCQKKAGDSSATEYPLRQNDGSLATKETSPSLKKTEKEGFYSEKDGESIVQMIYAENNCYYESTISEGVRINNFFYPKIQDAFLFEDKFYLKVSFPVDHAGKVAFSLPRIRDYVKTAIEPEKHQVVINDALDLSQIEFELTYHPAEGDTLVKTEYSFMYVIFE</sequence>
<dbReference type="EMBL" id="JBHSJJ010000015">
    <property type="protein sequence ID" value="MFC4874121.1"/>
    <property type="molecule type" value="Genomic_DNA"/>
</dbReference>
<dbReference type="PROSITE" id="PS51257">
    <property type="entry name" value="PROKAR_LIPOPROTEIN"/>
    <property type="match status" value="1"/>
</dbReference>
<gene>
    <name evidence="2" type="ORF">ACFPFU_20620</name>
</gene>
<evidence type="ECO:0000313" key="2">
    <source>
        <dbReference type="EMBL" id="MFC4874121.1"/>
    </source>
</evidence>
<protein>
    <recommendedName>
        <fullName evidence="4">Lipoprotein</fullName>
    </recommendedName>
</protein>
<feature type="compositionally biased region" description="Polar residues" evidence="1">
    <location>
        <begin position="41"/>
        <end position="54"/>
    </location>
</feature>
<evidence type="ECO:0008006" key="4">
    <source>
        <dbReference type="Google" id="ProtNLM"/>
    </source>
</evidence>